<proteinExistence type="predicted"/>
<evidence type="ECO:0000313" key="2">
    <source>
        <dbReference type="EMBL" id="MPN25954.1"/>
    </source>
</evidence>
<feature type="compositionally biased region" description="Basic and acidic residues" evidence="1">
    <location>
        <begin position="38"/>
        <end position="51"/>
    </location>
</feature>
<evidence type="ECO:0000256" key="1">
    <source>
        <dbReference type="SAM" id="MobiDB-lite"/>
    </source>
</evidence>
<accession>A0A645GPS5</accession>
<feature type="region of interest" description="Disordered" evidence="1">
    <location>
        <begin position="38"/>
        <end position="57"/>
    </location>
</feature>
<reference evidence="2" key="1">
    <citation type="submission" date="2019-08" db="EMBL/GenBank/DDBJ databases">
        <authorList>
            <person name="Kucharzyk K."/>
            <person name="Murdoch R.W."/>
            <person name="Higgins S."/>
            <person name="Loffler F."/>
        </authorList>
    </citation>
    <scope>NUCLEOTIDE SEQUENCE</scope>
</reference>
<organism evidence="2">
    <name type="scientific">bioreactor metagenome</name>
    <dbReference type="NCBI Taxonomy" id="1076179"/>
    <lineage>
        <taxon>unclassified sequences</taxon>
        <taxon>metagenomes</taxon>
        <taxon>ecological metagenomes</taxon>
    </lineage>
</organism>
<protein>
    <submittedName>
        <fullName evidence="2">Uncharacterized protein</fullName>
    </submittedName>
</protein>
<sequence length="57" mass="6423">MHILLLDSPEFGKNRGDRLLIRLVCRIFALGNALGELGRSDEQQGQKDRPCKGVMQK</sequence>
<dbReference type="EMBL" id="VSSQ01075327">
    <property type="protein sequence ID" value="MPN25954.1"/>
    <property type="molecule type" value="Genomic_DNA"/>
</dbReference>
<dbReference type="AlphaFoldDB" id="A0A645GPS5"/>
<name>A0A645GPS5_9ZZZZ</name>
<gene>
    <name evidence="2" type="ORF">SDC9_173375</name>
</gene>
<comment type="caution">
    <text evidence="2">The sequence shown here is derived from an EMBL/GenBank/DDBJ whole genome shotgun (WGS) entry which is preliminary data.</text>
</comment>